<dbReference type="EMBL" id="CP133616">
    <property type="protein sequence ID" value="WMV31568.1"/>
    <property type="molecule type" value="Genomic_DNA"/>
</dbReference>
<proteinExistence type="inferred from homology"/>
<reference evidence="8" key="1">
    <citation type="submission" date="2023-08" db="EMBL/GenBank/DDBJ databases">
        <title>A de novo genome assembly of Solanum verrucosum Schlechtendal, a Mexican diploid species geographically isolated from the other diploid A-genome species in potato relatives.</title>
        <authorList>
            <person name="Hosaka K."/>
        </authorList>
    </citation>
    <scope>NUCLEOTIDE SEQUENCE</scope>
    <source>
        <tissue evidence="8">Young leaves</tissue>
    </source>
</reference>
<dbReference type="PROSITE" id="PS50144">
    <property type="entry name" value="MATH"/>
    <property type="match status" value="2"/>
</dbReference>
<comment type="similarity">
    <text evidence="1">Belongs to the peptidase C19 family.</text>
</comment>
<gene>
    <name evidence="8" type="ORF">MTR67_024953</name>
</gene>
<keyword evidence="9" id="KW-1185">Reference proteome</keyword>
<dbReference type="GO" id="GO:0008234">
    <property type="term" value="F:cysteine-type peptidase activity"/>
    <property type="evidence" value="ECO:0007669"/>
    <property type="project" value="UniProtKB-KW"/>
</dbReference>
<dbReference type="InterPro" id="IPR008974">
    <property type="entry name" value="TRAF-like"/>
</dbReference>
<dbReference type="Gene3D" id="3.10.20.90">
    <property type="entry name" value="Phosphatidylinositol 3-kinase Catalytic Subunit, Chain A, domain 1"/>
    <property type="match status" value="4"/>
</dbReference>
<dbReference type="Proteomes" id="UP001234989">
    <property type="component" value="Chromosome 5"/>
</dbReference>
<sequence>MDTEIEKNIGELALAGVAVRLNKEREEKRKEKAEARLYTIIKVARDEDLGEQIGKEIYFDLVNHDKVCTFRIKKDIPFTQFKEEVAKAFGIPVQFQRYWLWYKRNNHTYRPYRALTAQEEIHAVGQLRENSNEVNNAELKLFLEVELCLDLRRLSSPGKTKEEILLFFKLYDPLEEKIRYVGRLFVKESGKLLEILSKLKELAGFSPDEEIDLFEEIKFEPSVCCEKIDSMLSFCDYQLEDGDIICFQKSLRNQCREQYRFPEVPLFLKYVYNCKFKVRIGHDETEQKAEACLYTMIKVARDENLGEQIGKEIYFDLVNHDKVRTFRMQKQMPFTKFKEEVAKAFGIPVQLQRYWLWKKRENHTYRPDRALTSQEEIQYSVGQLRENSNTVNNTELKLFLEVILCMDLRRLPPPGKTNKEILLFFKLYNPREEKIRYVGRLFVKERSKLLEISSKLKELANFSPDEEIDLFEEIRFEPNVMCLQLNNMLLSLRDCHLDNGDIICFQKSLRNQCSKQYRFPNVPSFLKYVHNRQLKGHEKLVPRSHFPTNRPRLQVEVAKAETVSMDVDAVAVDGPVSARFTWTVHNFSKLNRKNSYSDAFNVGRYQWRILIVPKGNNGDHLSLYLTVVNTAALPYGWIRYTQFSLAVLNQIDDNFTVRKDTQLQFTARMREWGFISFMPLTELYDPGRGYLVDDKVILEAYVTLPKRTTDSEVGHGLHLVTTELKDLGGYWLGFMDAPTTRFQDHDRKGPRGPYLGEGCLRARLGRLLPRRHDCHHGPSSRPRTVKAYLNSSSTNFSLAIPRHTSTPAQQTFHLLFLVTQALLLNKLFTCYSMSHKHFSSTKLPPVYVLPFSGDVTPHSSYGLAFLCVVLEKKEIVKKDQEEKLQKGKEKAEACLYTMIKVARDEDLAEQIGKEIYFDLVDHDKVRTFCIEKQKPFTQLKEEVAKAFGIPVQFQRYWIWAKRQNHTYRPARVLTAQEEIQPVGELREVSNKWNNDELKLFLEVELCLDLRPLHPAGKKTREEILLFLKLYDPLKETIRYVGHLFVKGSGKLLEIKTKLKELAGFSPDEEIELFEEIKFEPSVMCEKIDSMLSFCECQLVDGDIICFQKSLRNQCTEQYRFPEVPSFLEYMYNRQVRVKKEQEEKVQKGKEKAEACLYTMIKVARDEDLGEQIGKEIYFDLVDHDKVRSFRVEKQTPFTQFKEAVAKAFGIPVQFQRYWIWAKRQNHTYRPDRALTAQEETQPVGELREVSNKWNNDELKLFLEVELCLDLRPLHPAGKTTREEILLFFKLYDPLKETIRYVGHLFVKGSGKPLEIKTKLKELAGFSPDEEIELFEEIKFEPSLMCEKINSMLSFCEGQLEDGDIICFQKSLQNQCTERYRFPEVPSFLEYMHNRQPKEHEMLVPSSDFPTKKPQPVKVAPADTLSMVDAQVVDDAASPRFTWTIDNFSRLNVKNYSDVFDIGGYKWRILIFPKGNNVDYLSIFLDVADAATLPTGWSRHAKFSLAVVDQIHGKFTLRKDSQHLFTAEESDRGFAMFLPPTELNDPGKGFLVDDKIIIEADITFPKVH</sequence>
<evidence type="ECO:0000256" key="3">
    <source>
        <dbReference type="ARBA" id="ARBA00022786"/>
    </source>
</evidence>
<feature type="domain" description="MATH" evidence="7">
    <location>
        <begin position="1437"/>
        <end position="1561"/>
    </location>
</feature>
<keyword evidence="6" id="KW-0175">Coiled coil</keyword>
<organism evidence="8 9">
    <name type="scientific">Solanum verrucosum</name>
    <dbReference type="NCBI Taxonomy" id="315347"/>
    <lineage>
        <taxon>Eukaryota</taxon>
        <taxon>Viridiplantae</taxon>
        <taxon>Streptophyta</taxon>
        <taxon>Embryophyta</taxon>
        <taxon>Tracheophyta</taxon>
        <taxon>Spermatophyta</taxon>
        <taxon>Magnoliopsida</taxon>
        <taxon>eudicotyledons</taxon>
        <taxon>Gunneridae</taxon>
        <taxon>Pentapetalae</taxon>
        <taxon>asterids</taxon>
        <taxon>lamiids</taxon>
        <taxon>Solanales</taxon>
        <taxon>Solanaceae</taxon>
        <taxon>Solanoideae</taxon>
        <taxon>Solaneae</taxon>
        <taxon>Solanum</taxon>
    </lineage>
</organism>
<dbReference type="CDD" id="cd00121">
    <property type="entry name" value="MATH"/>
    <property type="match status" value="2"/>
</dbReference>
<keyword evidence="4" id="KW-0378">Hydrolase</keyword>
<dbReference type="Pfam" id="PF22486">
    <property type="entry name" value="MATH_2"/>
    <property type="match status" value="2"/>
</dbReference>
<evidence type="ECO:0000313" key="8">
    <source>
        <dbReference type="EMBL" id="WMV31568.1"/>
    </source>
</evidence>
<keyword evidence="3" id="KW-0833">Ubl conjugation pathway</keyword>
<protein>
    <recommendedName>
        <fullName evidence="7">MATH domain-containing protein</fullName>
    </recommendedName>
</protein>
<dbReference type="GO" id="GO:0005634">
    <property type="term" value="C:nucleus"/>
    <property type="evidence" value="ECO:0007669"/>
    <property type="project" value="UniProtKB-ARBA"/>
</dbReference>
<evidence type="ECO:0000256" key="5">
    <source>
        <dbReference type="ARBA" id="ARBA00022807"/>
    </source>
</evidence>
<keyword evidence="5" id="KW-0788">Thiol protease</keyword>
<dbReference type="PANTHER" id="PTHR46236">
    <property type="entry name" value="TRAF-LIKE SUPERFAMILY PROTEIN"/>
    <property type="match status" value="1"/>
</dbReference>
<dbReference type="InterPro" id="IPR024729">
    <property type="entry name" value="USP7_ICP0-binding_dom"/>
</dbReference>
<dbReference type="SUPFAM" id="SSF49599">
    <property type="entry name" value="TRAF domain-like"/>
    <property type="match status" value="2"/>
</dbReference>
<name>A0AAF0TZ73_SOLVR</name>
<evidence type="ECO:0000313" key="9">
    <source>
        <dbReference type="Proteomes" id="UP001234989"/>
    </source>
</evidence>
<accession>A0AAF0TZ73</accession>
<dbReference type="InterPro" id="IPR050804">
    <property type="entry name" value="MCC"/>
</dbReference>
<dbReference type="InterPro" id="IPR002083">
    <property type="entry name" value="MATH/TRAF_dom"/>
</dbReference>
<evidence type="ECO:0000256" key="4">
    <source>
        <dbReference type="ARBA" id="ARBA00022801"/>
    </source>
</evidence>
<dbReference type="FunFam" id="3.10.20.90:FF:000050">
    <property type="entry name" value="Ubiquitin carboxyl-terminal hydrolase 13"/>
    <property type="match status" value="4"/>
</dbReference>
<dbReference type="GO" id="GO:0006508">
    <property type="term" value="P:proteolysis"/>
    <property type="evidence" value="ECO:0007669"/>
    <property type="project" value="UniProtKB-KW"/>
</dbReference>
<dbReference type="Gene3D" id="2.60.210.10">
    <property type="entry name" value="Apoptosis, Tumor Necrosis Factor Receptor Associated Protein 2, Chain A"/>
    <property type="match status" value="2"/>
</dbReference>
<dbReference type="Pfam" id="PF12436">
    <property type="entry name" value="USP7_ICP0_bdg"/>
    <property type="match status" value="4"/>
</dbReference>
<evidence type="ECO:0000256" key="2">
    <source>
        <dbReference type="ARBA" id="ARBA00022670"/>
    </source>
</evidence>
<evidence type="ECO:0000256" key="1">
    <source>
        <dbReference type="ARBA" id="ARBA00009085"/>
    </source>
</evidence>
<evidence type="ECO:0000259" key="7">
    <source>
        <dbReference type="PROSITE" id="PS50144"/>
    </source>
</evidence>
<dbReference type="GO" id="GO:0101005">
    <property type="term" value="F:deubiquitinase activity"/>
    <property type="evidence" value="ECO:0007669"/>
    <property type="project" value="UniProtKB-ARBA"/>
</dbReference>
<dbReference type="SMART" id="SM00061">
    <property type="entry name" value="MATH"/>
    <property type="match status" value="2"/>
</dbReference>
<evidence type="ECO:0000256" key="6">
    <source>
        <dbReference type="ARBA" id="ARBA00023054"/>
    </source>
</evidence>
<dbReference type="FunFam" id="2.60.210.10:FF:000005">
    <property type="entry name" value="Ubiquitin carboxyl-terminal hydrolase 13"/>
    <property type="match status" value="2"/>
</dbReference>
<feature type="domain" description="MATH" evidence="7">
    <location>
        <begin position="577"/>
        <end position="702"/>
    </location>
</feature>
<keyword evidence="2" id="KW-0645">Protease</keyword>
<dbReference type="PANTHER" id="PTHR46236:SF35">
    <property type="entry name" value="MATH DOMAIN-CONTAINING PROTEIN"/>
    <property type="match status" value="1"/>
</dbReference>